<comment type="caution">
    <text evidence="1">The sequence shown here is derived from an EMBL/GenBank/DDBJ whole genome shotgun (WGS) entry which is preliminary data.</text>
</comment>
<reference evidence="1 2" key="1">
    <citation type="journal article" date="2015" name="Stand. Genomic Sci.">
        <title>Genomic Encyclopedia of Bacterial and Archaeal Type Strains, Phase III: the genomes of soil and plant-associated and newly described type strains.</title>
        <authorList>
            <person name="Whitman W.B."/>
            <person name="Woyke T."/>
            <person name="Klenk H.P."/>
            <person name="Zhou Y."/>
            <person name="Lilburn T.G."/>
            <person name="Beck B.J."/>
            <person name="De Vos P."/>
            <person name="Vandamme P."/>
            <person name="Eisen J.A."/>
            <person name="Garrity G."/>
            <person name="Hugenholtz P."/>
            <person name="Kyrpides N.C."/>
        </authorList>
    </citation>
    <scope>NUCLEOTIDE SEQUENCE [LARGE SCALE GENOMIC DNA]</scope>
    <source>
        <strain evidence="1 2">VKM Ac-2540</strain>
    </source>
</reference>
<accession>A0A4Q7X0N4</accession>
<dbReference type="EMBL" id="SHKR01000012">
    <property type="protein sequence ID" value="RZU16434.1"/>
    <property type="molecule type" value="Genomic_DNA"/>
</dbReference>
<protein>
    <submittedName>
        <fullName evidence="1">Uncharacterized protein</fullName>
    </submittedName>
</protein>
<dbReference type="AlphaFoldDB" id="A0A4Q7X0N4"/>
<sequence length="86" mass="9612">MEQDRDRIITSIRTDAAEHDGRISVNRVRRALTGQVGLPQMIGATYSSLARSGVIKVAGWEVSDDASGHHRGAVIRTWRLTERRSR</sequence>
<proteinExistence type="predicted"/>
<dbReference type="Proteomes" id="UP000292027">
    <property type="component" value="Unassembled WGS sequence"/>
</dbReference>
<keyword evidence="2" id="KW-1185">Reference proteome</keyword>
<gene>
    <name evidence="1" type="ORF">EV645_3999</name>
</gene>
<evidence type="ECO:0000313" key="2">
    <source>
        <dbReference type="Proteomes" id="UP000292027"/>
    </source>
</evidence>
<dbReference type="RefSeq" id="WP_130445343.1">
    <property type="nucleotide sequence ID" value="NZ_SHKR01000012.1"/>
</dbReference>
<evidence type="ECO:0000313" key="1">
    <source>
        <dbReference type="EMBL" id="RZU16434.1"/>
    </source>
</evidence>
<organism evidence="1 2">
    <name type="scientific">Kribbella rubisoli</name>
    <dbReference type="NCBI Taxonomy" id="3075929"/>
    <lineage>
        <taxon>Bacteria</taxon>
        <taxon>Bacillati</taxon>
        <taxon>Actinomycetota</taxon>
        <taxon>Actinomycetes</taxon>
        <taxon>Propionibacteriales</taxon>
        <taxon>Kribbellaceae</taxon>
        <taxon>Kribbella</taxon>
    </lineage>
</organism>
<name>A0A4Q7X0N4_9ACTN</name>